<dbReference type="GO" id="GO:0004806">
    <property type="term" value="F:triacylglycerol lipase activity"/>
    <property type="evidence" value="ECO:0007669"/>
    <property type="project" value="TreeGrafter"/>
</dbReference>
<dbReference type="OrthoDB" id="197155at2759"/>
<dbReference type="PANTHER" id="PTHR12406">
    <property type="entry name" value="CALCIUM-INDEPENDENT PHOSPHOLIPASE A2 IPLA2 -RELATED"/>
    <property type="match status" value="1"/>
</dbReference>
<dbReference type="Gene3D" id="3.40.1090.10">
    <property type="entry name" value="Cytosolic phospholipase A2 catalytic domain"/>
    <property type="match status" value="1"/>
</dbReference>
<feature type="transmembrane region" description="Helical" evidence="3">
    <location>
        <begin position="363"/>
        <end position="383"/>
    </location>
</feature>
<dbReference type="GO" id="GO:0005811">
    <property type="term" value="C:lipid droplet"/>
    <property type="evidence" value="ECO:0007669"/>
    <property type="project" value="TreeGrafter"/>
</dbReference>
<feature type="domain" description="PNPLA" evidence="4">
    <location>
        <begin position="17"/>
        <end position="186"/>
    </location>
</feature>
<feature type="active site" description="Proton acceptor" evidence="2">
    <location>
        <position position="173"/>
    </location>
</feature>
<evidence type="ECO:0000313" key="6">
    <source>
        <dbReference type="Proteomes" id="UP000677803"/>
    </source>
</evidence>
<accession>A0A8S4BQZ4</accession>
<gene>
    <name evidence="5" type="ORF">MMEN_LOCUS21703</name>
</gene>
<dbReference type="InterPro" id="IPR016035">
    <property type="entry name" value="Acyl_Trfase/lysoPLipase"/>
</dbReference>
<keyword evidence="6" id="KW-1185">Reference proteome</keyword>
<name>A0A8S4BQZ4_9TELE</name>
<dbReference type="AlphaFoldDB" id="A0A8S4BQZ4"/>
<comment type="caution">
    <text evidence="5">The sequence shown here is derived from an EMBL/GenBank/DDBJ whole genome shotgun (WGS) entry which is preliminary data.</text>
</comment>
<dbReference type="GO" id="GO:0005737">
    <property type="term" value="C:cytoplasm"/>
    <property type="evidence" value="ECO:0007669"/>
    <property type="project" value="TreeGrafter"/>
</dbReference>
<keyword evidence="3" id="KW-1133">Transmembrane helix</keyword>
<dbReference type="InterPro" id="IPR033562">
    <property type="entry name" value="PLPL"/>
</dbReference>
<dbReference type="PANTHER" id="PTHR12406:SF46">
    <property type="entry name" value="PATATIN-LIKE PHOSPHOLIPASE DOMAIN-CONTAINING PROTEIN 2"/>
    <property type="match status" value="1"/>
</dbReference>
<dbReference type="GO" id="GO:0055088">
    <property type="term" value="P:lipid homeostasis"/>
    <property type="evidence" value="ECO:0007669"/>
    <property type="project" value="TreeGrafter"/>
</dbReference>
<dbReference type="PROSITE" id="PS51635">
    <property type="entry name" value="PNPLA"/>
    <property type="match status" value="1"/>
</dbReference>
<keyword evidence="3" id="KW-0812">Transmembrane</keyword>
<dbReference type="InterPro" id="IPR002641">
    <property type="entry name" value="PNPLA_dom"/>
</dbReference>
<protein>
    <submittedName>
        <fullName evidence="5">(Atlantic silverside) hypothetical protein</fullName>
    </submittedName>
</protein>
<feature type="short sequence motif" description="GXSXG" evidence="2">
    <location>
        <begin position="52"/>
        <end position="56"/>
    </location>
</feature>
<keyword evidence="1 2" id="KW-0443">Lipid metabolism</keyword>
<feature type="short sequence motif" description="DGA/G" evidence="2">
    <location>
        <begin position="173"/>
        <end position="175"/>
    </location>
</feature>
<reference evidence="5" key="1">
    <citation type="submission" date="2021-05" db="EMBL/GenBank/DDBJ databases">
        <authorList>
            <person name="Tigano A."/>
        </authorList>
    </citation>
    <scope>NUCLEOTIDE SEQUENCE</scope>
</reference>
<keyword evidence="3" id="KW-0472">Membrane</keyword>
<organism evidence="5 6">
    <name type="scientific">Menidia menidia</name>
    <name type="common">Atlantic silverside</name>
    <dbReference type="NCBI Taxonomy" id="238744"/>
    <lineage>
        <taxon>Eukaryota</taxon>
        <taxon>Metazoa</taxon>
        <taxon>Chordata</taxon>
        <taxon>Craniata</taxon>
        <taxon>Vertebrata</taxon>
        <taxon>Euteleostomi</taxon>
        <taxon>Actinopterygii</taxon>
        <taxon>Neopterygii</taxon>
        <taxon>Teleostei</taxon>
        <taxon>Neoteleostei</taxon>
        <taxon>Acanthomorphata</taxon>
        <taxon>Ovalentaria</taxon>
        <taxon>Atherinomorphae</taxon>
        <taxon>Atheriniformes</taxon>
        <taxon>Atherinopsidae</taxon>
        <taxon>Menidiinae</taxon>
        <taxon>Menidia</taxon>
    </lineage>
</organism>
<dbReference type="SUPFAM" id="SSF52151">
    <property type="entry name" value="FabD/lysophospholipase-like"/>
    <property type="match status" value="1"/>
</dbReference>
<keyword evidence="2" id="KW-0378">Hydrolase</keyword>
<evidence type="ECO:0000256" key="2">
    <source>
        <dbReference type="PROSITE-ProRule" id="PRU01161"/>
    </source>
</evidence>
<evidence type="ECO:0000256" key="1">
    <source>
        <dbReference type="ARBA" id="ARBA00023098"/>
    </source>
</evidence>
<sequence length="409" mass="45601">MAPGFPSCRNYEVPQDISFSGSGFLSTYQLGVALCLLNHAAWILRSAPCILGSSAGSLIAAAVVCEINLLTIRDEILLLTKQVVTLTLGPFHPGINVFRWLKSILDKYLPSDAHRLASGRLGVAMTRLKDGKHFIMSEFQSREDLIQALLCSCYVPGHSGFRPPTFKGVHYIDGGLTGIQPRLPAASGRTLTVCPFSGDADICPADPSCMMEMVVGGGILKFSLANSYRILNGLYPVALETIEQAFHSGYKDGIGFLRSNYLVKSVVSNTLSQVSLKCDQTKTWMPLETTQVEEMERETKLPDSEATRDFDVVNNAHLITDLSEFGPYKRIVYSLLLSLMVLFDVSLQTRNRLGLLFREMPDLIFWTWLSLRHCSVFFFNIIISTIKKNVTDRVMPIMFLLQWIKVQEL</sequence>
<dbReference type="EMBL" id="CAJRST010041110">
    <property type="protein sequence ID" value="CAG6021497.1"/>
    <property type="molecule type" value="Genomic_DNA"/>
</dbReference>
<evidence type="ECO:0000313" key="5">
    <source>
        <dbReference type="EMBL" id="CAG6021497.1"/>
    </source>
</evidence>
<comment type="caution">
    <text evidence="2">Lacks conserved residue(s) required for the propagation of feature annotation.</text>
</comment>
<evidence type="ECO:0000259" key="4">
    <source>
        <dbReference type="PROSITE" id="PS51635"/>
    </source>
</evidence>
<dbReference type="Proteomes" id="UP000677803">
    <property type="component" value="Unassembled WGS sequence"/>
</dbReference>
<feature type="active site" description="Nucleophile" evidence="2">
    <location>
        <position position="54"/>
    </location>
</feature>
<dbReference type="Pfam" id="PF01734">
    <property type="entry name" value="Patatin"/>
    <property type="match status" value="1"/>
</dbReference>
<evidence type="ECO:0000256" key="3">
    <source>
        <dbReference type="SAM" id="Phobius"/>
    </source>
</evidence>
<dbReference type="GO" id="GO:0019433">
    <property type="term" value="P:triglyceride catabolic process"/>
    <property type="evidence" value="ECO:0007669"/>
    <property type="project" value="TreeGrafter"/>
</dbReference>
<keyword evidence="2" id="KW-0442">Lipid degradation</keyword>
<proteinExistence type="predicted"/>
<dbReference type="GO" id="GO:0016020">
    <property type="term" value="C:membrane"/>
    <property type="evidence" value="ECO:0007669"/>
    <property type="project" value="TreeGrafter"/>
</dbReference>